<reference evidence="2" key="1">
    <citation type="journal article" date="2014" name="Front. Microbiol.">
        <title>High frequency of phylogenetically diverse reductive dehalogenase-homologous genes in deep subseafloor sedimentary metagenomes.</title>
        <authorList>
            <person name="Kawai M."/>
            <person name="Futagami T."/>
            <person name="Toyoda A."/>
            <person name="Takaki Y."/>
            <person name="Nishi S."/>
            <person name="Hori S."/>
            <person name="Arai W."/>
            <person name="Tsubouchi T."/>
            <person name="Morono Y."/>
            <person name="Uchiyama I."/>
            <person name="Ito T."/>
            <person name="Fujiyama A."/>
            <person name="Inagaki F."/>
            <person name="Takami H."/>
        </authorList>
    </citation>
    <scope>NUCLEOTIDE SEQUENCE</scope>
    <source>
        <strain evidence="2">Expedition CK06-06</strain>
    </source>
</reference>
<dbReference type="InterPro" id="IPR036249">
    <property type="entry name" value="Thioredoxin-like_sf"/>
</dbReference>
<dbReference type="InterPro" id="IPR034345">
    <property type="entry name" value="Gtt2-like_N"/>
</dbReference>
<dbReference type="Pfam" id="PF02798">
    <property type="entry name" value="GST_N"/>
    <property type="match status" value="1"/>
</dbReference>
<evidence type="ECO:0000313" key="2">
    <source>
        <dbReference type="EMBL" id="GAF90074.1"/>
    </source>
</evidence>
<dbReference type="CDD" id="cd03051">
    <property type="entry name" value="GST_N_GTT2_like"/>
    <property type="match status" value="1"/>
</dbReference>
<feature type="non-terminal residue" evidence="2">
    <location>
        <position position="136"/>
    </location>
</feature>
<gene>
    <name evidence="2" type="ORF">S01H1_18869</name>
</gene>
<evidence type="ECO:0000259" key="1">
    <source>
        <dbReference type="PROSITE" id="PS50404"/>
    </source>
</evidence>
<name>X0TA47_9ZZZZ</name>
<dbReference type="Gene3D" id="3.40.30.10">
    <property type="entry name" value="Glutaredoxin"/>
    <property type="match status" value="1"/>
</dbReference>
<dbReference type="InterPro" id="IPR004045">
    <property type="entry name" value="Glutathione_S-Trfase_N"/>
</dbReference>
<organism evidence="2">
    <name type="scientific">marine sediment metagenome</name>
    <dbReference type="NCBI Taxonomy" id="412755"/>
    <lineage>
        <taxon>unclassified sequences</taxon>
        <taxon>metagenomes</taxon>
        <taxon>ecological metagenomes</taxon>
    </lineage>
</organism>
<dbReference type="GO" id="GO:0005737">
    <property type="term" value="C:cytoplasm"/>
    <property type="evidence" value="ECO:0007669"/>
    <property type="project" value="TreeGrafter"/>
</dbReference>
<dbReference type="PROSITE" id="PS50404">
    <property type="entry name" value="GST_NTER"/>
    <property type="match status" value="1"/>
</dbReference>
<dbReference type="PANTHER" id="PTHR43968:SF6">
    <property type="entry name" value="GLUTATHIONE S-TRANSFERASE OMEGA"/>
    <property type="match status" value="1"/>
</dbReference>
<dbReference type="SUPFAM" id="SSF52833">
    <property type="entry name" value="Thioredoxin-like"/>
    <property type="match status" value="1"/>
</dbReference>
<dbReference type="PANTHER" id="PTHR43968">
    <property type="match status" value="1"/>
</dbReference>
<proteinExistence type="predicted"/>
<dbReference type="EMBL" id="BARS01010128">
    <property type="protein sequence ID" value="GAF90074.1"/>
    <property type="molecule type" value="Genomic_DNA"/>
</dbReference>
<dbReference type="InterPro" id="IPR050983">
    <property type="entry name" value="GST_Omega/HSP26"/>
</dbReference>
<dbReference type="SFLD" id="SFLDS00019">
    <property type="entry name" value="Glutathione_Transferase_(cytos"/>
    <property type="match status" value="1"/>
</dbReference>
<protein>
    <recommendedName>
        <fullName evidence="1">GST N-terminal domain-containing protein</fullName>
    </recommendedName>
</protein>
<feature type="domain" description="GST N-terminal" evidence="1">
    <location>
        <begin position="1"/>
        <end position="80"/>
    </location>
</feature>
<dbReference type="AlphaFoldDB" id="X0TA47"/>
<sequence>MKLYTGMGPNPRVVVIAIAELGADVALEQVDLMAGENRQAAHLDRNPSGQLPTLELDNGSFLAEVTAIVEYLDEKTGGTLIGSSAEERAETRMWVRRIDLNICENLGSGFRFAEGLPLFKDRMHCIPQAADDFKAI</sequence>
<dbReference type="InterPro" id="IPR040079">
    <property type="entry name" value="Glutathione_S-Trfase"/>
</dbReference>
<accession>X0TA47</accession>
<comment type="caution">
    <text evidence="2">The sequence shown here is derived from an EMBL/GenBank/DDBJ whole genome shotgun (WGS) entry which is preliminary data.</text>
</comment>